<comment type="caution">
    <text evidence="1">The sequence shown here is derived from an EMBL/GenBank/DDBJ whole genome shotgun (WGS) entry which is preliminary data.</text>
</comment>
<name>A0ABD5F2W9_ENTAV</name>
<reference evidence="1 2" key="1">
    <citation type="submission" date="2023-03" db="EMBL/GenBank/DDBJ databases">
        <authorList>
            <person name="Shen W."/>
            <person name="Cai J."/>
        </authorList>
    </citation>
    <scope>NUCLEOTIDE SEQUENCE [LARGE SCALE GENOMIC DNA]</scope>
    <source>
        <strain evidence="1 2">Y2</strain>
    </source>
</reference>
<dbReference type="Proteomes" id="UP001264335">
    <property type="component" value="Unassembled WGS sequence"/>
</dbReference>
<evidence type="ECO:0000313" key="1">
    <source>
        <dbReference type="EMBL" id="MDT2512868.1"/>
    </source>
</evidence>
<dbReference type="Gene3D" id="2.10.260.10">
    <property type="match status" value="1"/>
</dbReference>
<accession>A0ABD5F2W9</accession>
<dbReference type="InterPro" id="IPR037914">
    <property type="entry name" value="SpoVT-AbrB_sf"/>
</dbReference>
<gene>
    <name evidence="1" type="ORF">P7D79_01355</name>
</gene>
<dbReference type="AlphaFoldDB" id="A0ABD5F2W9"/>
<dbReference type="EMBL" id="JARPWY010000002">
    <property type="protein sequence ID" value="MDT2512868.1"/>
    <property type="molecule type" value="Genomic_DNA"/>
</dbReference>
<evidence type="ECO:0000313" key="2">
    <source>
        <dbReference type="Proteomes" id="UP001264335"/>
    </source>
</evidence>
<dbReference type="SUPFAM" id="SSF89447">
    <property type="entry name" value="AbrB/MazE/MraZ-like"/>
    <property type="match status" value="1"/>
</dbReference>
<protein>
    <submittedName>
        <fullName evidence="1">Toxin-antitoxin system, antitoxin component, AbrB family protein</fullName>
    </submittedName>
</protein>
<proteinExistence type="predicted"/>
<dbReference type="RefSeq" id="WP_070621550.1">
    <property type="nucleotide sequence ID" value="NZ_CABGUH010000073.1"/>
</dbReference>
<sequence>MLIKDTELKTWGNSKALRIGKDELAALGLSDKQLAITLIVENGKITIVPKTKYPQTLDELFAGYDGAALTPDDRYEWDEPVGREII</sequence>
<organism evidence="1 2">
    <name type="scientific">Enterococcus avium</name>
    <name type="common">Streptococcus avium</name>
    <dbReference type="NCBI Taxonomy" id="33945"/>
    <lineage>
        <taxon>Bacteria</taxon>
        <taxon>Bacillati</taxon>
        <taxon>Bacillota</taxon>
        <taxon>Bacilli</taxon>
        <taxon>Lactobacillales</taxon>
        <taxon>Enterococcaceae</taxon>
        <taxon>Enterococcus</taxon>
    </lineage>
</organism>